<protein>
    <submittedName>
        <fullName evidence="2">Uncharacterized protein</fullName>
    </submittedName>
</protein>
<reference evidence="2" key="1">
    <citation type="submission" date="2020-11" db="EMBL/GenBank/DDBJ databases">
        <title>Multidrug resistant novel bacterium Savagea serpentis sp. nov., isolated from the scats of a vine snake (Ahaetulla nasuta).</title>
        <authorList>
            <person name="Venkata Ramana V."/>
            <person name="Vikas Patil S."/>
            <person name="Yogita Lugani V."/>
        </authorList>
    </citation>
    <scope>NUCLEOTIDE SEQUENCE</scope>
    <source>
        <strain evidence="2">SN6</strain>
    </source>
</reference>
<keyword evidence="3" id="KW-1185">Reference proteome</keyword>
<accession>A0A8J7GAE9</accession>
<comment type="caution">
    <text evidence="2">The sequence shown here is derived from an EMBL/GenBank/DDBJ whole genome shotgun (WGS) entry which is preliminary data.</text>
</comment>
<keyword evidence="1" id="KW-0732">Signal</keyword>
<organism evidence="2 3">
    <name type="scientific">Savagea serpentis</name>
    <dbReference type="NCBI Taxonomy" id="2785297"/>
    <lineage>
        <taxon>Bacteria</taxon>
        <taxon>Bacillati</taxon>
        <taxon>Bacillota</taxon>
        <taxon>Bacilli</taxon>
        <taxon>Bacillales</taxon>
        <taxon>Caryophanaceae</taxon>
        <taxon>Savagea</taxon>
    </lineage>
</organism>
<dbReference type="EMBL" id="JADKPV010000010">
    <property type="protein sequence ID" value="MBF4502263.1"/>
    <property type="molecule type" value="Genomic_DNA"/>
</dbReference>
<feature type="chain" id="PRO_5035146612" evidence="1">
    <location>
        <begin position="29"/>
        <end position="250"/>
    </location>
</feature>
<evidence type="ECO:0000256" key="1">
    <source>
        <dbReference type="SAM" id="SignalP"/>
    </source>
</evidence>
<evidence type="ECO:0000313" key="2">
    <source>
        <dbReference type="EMBL" id="MBF4502263.1"/>
    </source>
</evidence>
<dbReference type="Proteomes" id="UP000622653">
    <property type="component" value="Unassembled WGS sequence"/>
</dbReference>
<feature type="signal peptide" evidence="1">
    <location>
        <begin position="1"/>
        <end position="28"/>
    </location>
</feature>
<sequence length="250" mass="28033">MKHLFKVISLLTLALVLSVTMFQSRIQASDKNDSSDTNLSFEEYKGYQDEGILGDDVTYEEWVKLVNTSKELENLLEDSAEFEEVYSSNSVEPFSSFTMKRGDVVITNGTSSAGIAGHAGIATSSSYILHIAGKGKKPVKISLSNWHGKYTNKTNSSWTKVYRHKNATKANAAAKWTEDTYLNSNAEYKITSDLASTNVTYCSKLVWQGYYYGPSTKEANGPTIGYRMPYDLPKTIHNLSHKKTYLKNRR</sequence>
<dbReference type="Gene3D" id="3.90.1720.10">
    <property type="entry name" value="endopeptidase domain like (from Nostoc punctiforme)"/>
    <property type="match status" value="1"/>
</dbReference>
<dbReference type="InterPro" id="IPR038765">
    <property type="entry name" value="Papain-like_cys_pep_sf"/>
</dbReference>
<dbReference type="AlphaFoldDB" id="A0A8J7GAE9"/>
<gene>
    <name evidence="2" type="ORF">IRY55_12920</name>
</gene>
<dbReference type="SUPFAM" id="SSF54001">
    <property type="entry name" value="Cysteine proteinases"/>
    <property type="match status" value="1"/>
</dbReference>
<dbReference type="RefSeq" id="WP_194563745.1">
    <property type="nucleotide sequence ID" value="NZ_JADKPV010000010.1"/>
</dbReference>
<name>A0A8J7GAE9_9BACL</name>
<proteinExistence type="predicted"/>
<evidence type="ECO:0000313" key="3">
    <source>
        <dbReference type="Proteomes" id="UP000622653"/>
    </source>
</evidence>